<dbReference type="InterPro" id="IPR010499">
    <property type="entry name" value="AraC_E-bd"/>
</dbReference>
<accession>A0A1S9PM92</accession>
<dbReference type="STRING" id="1792845.BC343_00980"/>
<dbReference type="OrthoDB" id="8560232at2"/>
<dbReference type="EMBL" id="MBTF01000001">
    <property type="protein sequence ID" value="OOQ61678.1"/>
    <property type="molecule type" value="Genomic_DNA"/>
</dbReference>
<protein>
    <submittedName>
        <fullName evidence="2">AraC family transcriptional regulator</fullName>
    </submittedName>
</protein>
<gene>
    <name evidence="2" type="ORF">BC343_00980</name>
</gene>
<dbReference type="SUPFAM" id="SSF55136">
    <property type="entry name" value="Probable bacterial effector-binding domain"/>
    <property type="match status" value="1"/>
</dbReference>
<dbReference type="RefSeq" id="WP_078345852.1">
    <property type="nucleotide sequence ID" value="NZ_MBTF01000001.1"/>
</dbReference>
<evidence type="ECO:0000313" key="3">
    <source>
        <dbReference type="Proteomes" id="UP000189739"/>
    </source>
</evidence>
<keyword evidence="3" id="KW-1185">Reference proteome</keyword>
<evidence type="ECO:0000313" key="2">
    <source>
        <dbReference type="EMBL" id="OOQ61678.1"/>
    </source>
</evidence>
<reference evidence="2 3" key="1">
    <citation type="submission" date="2016-07" db="EMBL/GenBank/DDBJ databases">
        <title>Genomic analysis of zinc-resistant bacterium Mucilaginibacter pedocola TBZ30.</title>
        <authorList>
            <person name="Huang J."/>
            <person name="Tang J."/>
        </authorList>
    </citation>
    <scope>NUCLEOTIDE SEQUENCE [LARGE SCALE GENOMIC DNA]</scope>
    <source>
        <strain evidence="2 3">TBZ30</strain>
    </source>
</reference>
<dbReference type="Gene3D" id="3.20.80.10">
    <property type="entry name" value="Regulatory factor, effector binding domain"/>
    <property type="match status" value="1"/>
</dbReference>
<dbReference type="Pfam" id="PF06445">
    <property type="entry name" value="GyrI-like"/>
    <property type="match status" value="1"/>
</dbReference>
<name>A0A1S9PM92_9SPHI</name>
<proteinExistence type="predicted"/>
<dbReference type="InterPro" id="IPR029442">
    <property type="entry name" value="GyrI-like"/>
</dbReference>
<dbReference type="InterPro" id="IPR011256">
    <property type="entry name" value="Reg_factor_effector_dom_sf"/>
</dbReference>
<evidence type="ECO:0000259" key="1">
    <source>
        <dbReference type="SMART" id="SM00871"/>
    </source>
</evidence>
<comment type="caution">
    <text evidence="2">The sequence shown here is derived from an EMBL/GenBank/DDBJ whole genome shotgun (WGS) entry which is preliminary data.</text>
</comment>
<feature type="domain" description="AraC effector-binding" evidence="1">
    <location>
        <begin position="1"/>
        <end position="157"/>
    </location>
</feature>
<dbReference type="Proteomes" id="UP000189739">
    <property type="component" value="Unassembled WGS sequence"/>
</dbReference>
<organism evidence="2 3">
    <name type="scientific">Mucilaginibacter pedocola</name>
    <dbReference type="NCBI Taxonomy" id="1792845"/>
    <lineage>
        <taxon>Bacteria</taxon>
        <taxon>Pseudomonadati</taxon>
        <taxon>Bacteroidota</taxon>
        <taxon>Sphingobacteriia</taxon>
        <taxon>Sphingobacteriales</taxon>
        <taxon>Sphingobacteriaceae</taxon>
        <taxon>Mucilaginibacter</taxon>
    </lineage>
</organism>
<sequence>MEPRLEALPPQMFAGKHLSMSYADNKTGELWRSFMPIRKRVTNAIGSELYSIEVYPAGFFTSFDANALYEKWAAVEVRDTAHLPCSLDILNAPGGLYAVFVHYGPAANGAETYRYIFTEWFPASNYEVDERPHFAIMGEKYMPNSADSEEEIWIPVRLK</sequence>
<dbReference type="AlphaFoldDB" id="A0A1S9PM92"/>
<dbReference type="SMART" id="SM00871">
    <property type="entry name" value="AraC_E_bind"/>
    <property type="match status" value="1"/>
</dbReference>